<keyword evidence="2" id="KW-0489">Methyltransferase</keyword>
<comment type="caution">
    <text evidence="2">The sequence shown here is derived from an EMBL/GenBank/DDBJ whole genome shotgun (WGS) entry which is preliminary data.</text>
</comment>
<dbReference type="GO" id="GO:0008168">
    <property type="term" value="F:methyltransferase activity"/>
    <property type="evidence" value="ECO:0007669"/>
    <property type="project" value="UniProtKB-KW"/>
</dbReference>
<proteinExistence type="predicted"/>
<dbReference type="EMBL" id="JACCFK010000001">
    <property type="protein sequence ID" value="NYI87342.1"/>
    <property type="molecule type" value="Genomic_DNA"/>
</dbReference>
<dbReference type="Proteomes" id="UP000549616">
    <property type="component" value="Unassembled WGS sequence"/>
</dbReference>
<name>A0A853AXE7_9PSEU</name>
<feature type="compositionally biased region" description="Low complexity" evidence="1">
    <location>
        <begin position="97"/>
        <end position="127"/>
    </location>
</feature>
<dbReference type="RefSeq" id="WP_179771754.1">
    <property type="nucleotide sequence ID" value="NZ_JACCFK010000001.1"/>
</dbReference>
<dbReference type="Gene3D" id="3.40.50.150">
    <property type="entry name" value="Vaccinia Virus protein VP39"/>
    <property type="match status" value="2"/>
</dbReference>
<reference evidence="2 3" key="1">
    <citation type="submission" date="2020-07" db="EMBL/GenBank/DDBJ databases">
        <title>Sequencing the genomes of 1000 actinobacteria strains.</title>
        <authorList>
            <person name="Klenk H.-P."/>
        </authorList>
    </citation>
    <scope>NUCLEOTIDE SEQUENCE [LARGE SCALE GENOMIC DNA]</scope>
    <source>
        <strain evidence="2 3">DSM 104006</strain>
    </source>
</reference>
<organism evidence="2 3">
    <name type="scientific">Amycolatopsis endophytica</name>
    <dbReference type="NCBI Taxonomy" id="860233"/>
    <lineage>
        <taxon>Bacteria</taxon>
        <taxon>Bacillati</taxon>
        <taxon>Actinomycetota</taxon>
        <taxon>Actinomycetes</taxon>
        <taxon>Pseudonocardiales</taxon>
        <taxon>Pseudonocardiaceae</taxon>
        <taxon>Amycolatopsis</taxon>
    </lineage>
</organism>
<dbReference type="AlphaFoldDB" id="A0A853AXE7"/>
<keyword evidence="3" id="KW-1185">Reference proteome</keyword>
<evidence type="ECO:0000256" key="1">
    <source>
        <dbReference type="SAM" id="MobiDB-lite"/>
    </source>
</evidence>
<accession>A0A853AXE7</accession>
<evidence type="ECO:0000313" key="2">
    <source>
        <dbReference type="EMBL" id="NYI87342.1"/>
    </source>
</evidence>
<protein>
    <submittedName>
        <fullName evidence="2">SAM-dependent methyltransferase</fullName>
    </submittedName>
</protein>
<dbReference type="SUPFAM" id="SSF53335">
    <property type="entry name" value="S-adenosyl-L-methionine-dependent methyltransferases"/>
    <property type="match status" value="1"/>
</dbReference>
<dbReference type="GO" id="GO:0032259">
    <property type="term" value="P:methylation"/>
    <property type="evidence" value="ECO:0007669"/>
    <property type="project" value="UniProtKB-KW"/>
</dbReference>
<keyword evidence="2" id="KW-0808">Transferase</keyword>
<sequence length="361" mass="37252">MAAHTHDDIDWAGRITALRRADELHAPIHEEIAARLVEQLGPTPVIVDAGSGAGGMSAAFAVALARHGGGQLVLVDAVPELLDVACTAARVAIEQAPAAEATGPPAEAVSALSDSPGVSVAPSASVSLGTEQAEVEQARAEIDGAAAAATVGRGHPGPGAAPTALATVEIDSVLADVASVALDQVVPRADLVWAASMVHHLPDQQAGVAGLVSALKPGGMLALVEGSPPTHCLPWDLGVGTPGLERRLLAARDHWFGQMRAGMADAVRMPYGWNLALGKAGLERTASFSRLVDFPAPLDAAVRDYVVQHIAWLGSTVDELVTQEDRDALRVLLDPVDPAYLGLRDDVYVLGARTVHLGFLP</sequence>
<feature type="region of interest" description="Disordered" evidence="1">
    <location>
        <begin position="97"/>
        <end position="132"/>
    </location>
</feature>
<dbReference type="InterPro" id="IPR029063">
    <property type="entry name" value="SAM-dependent_MTases_sf"/>
</dbReference>
<evidence type="ECO:0000313" key="3">
    <source>
        <dbReference type="Proteomes" id="UP000549616"/>
    </source>
</evidence>
<gene>
    <name evidence="2" type="ORF">HNR02_000665</name>
</gene>